<keyword evidence="2" id="KW-1185">Reference proteome</keyword>
<dbReference type="Proteomes" id="UP001277761">
    <property type="component" value="Unassembled WGS sequence"/>
</dbReference>
<comment type="caution">
    <text evidence="1">The sequence shown here is derived from an EMBL/GenBank/DDBJ whole genome shotgun (WGS) entry which is preliminary data.</text>
</comment>
<gene>
    <name evidence="1" type="ORF">SK069_10230</name>
</gene>
<sequence length="432" mass="45593">MLLLEVFRRSSDADRRIGLGALGVLSLGVVAIVVAAGPAPAGAESSTWRVAYGSDPSAGQPVLAEGRVWWVSAEAGSLQLRSRGSDGGGLRAVALDVPTPLAGAPEAWTTFGAEPLGYGLSVVRGVALVQARFVGVQDPGFGDRLVEPSFVAAFDTRTGTRLDVAQETDRAARLVPGSTMVALTPATGAWRPREFRALAGSRLPGGLVRPDQVAGRFLLQLGGRSERSATAERLWNEDGLHADASSWRVAKVLDLATGRFRYAVTARRLVSVAAPGLRDAQVALPRLFDDGSLAVVAARRPNRRGAAPGGGVRPIAVDPRGRILRLGVPTRHAYAAGGASRRGRGLVALTDLRERGCSGLWLMDRRSGRGRRLSRAGRAFPPIGWTGDVAVWPRRAPDSFSVKAGDFAGEPYLTVDVGVRSVDLRRGATPRC</sequence>
<protein>
    <recommendedName>
        <fullName evidence="3">Phytase-like domain-containing protein</fullName>
    </recommendedName>
</protein>
<evidence type="ECO:0000313" key="2">
    <source>
        <dbReference type="Proteomes" id="UP001277761"/>
    </source>
</evidence>
<reference evidence="1 2" key="1">
    <citation type="submission" date="2023-11" db="EMBL/GenBank/DDBJ databases">
        <authorList>
            <person name="Xu M."/>
            <person name="Jiang T."/>
        </authorList>
    </citation>
    <scope>NUCLEOTIDE SEQUENCE [LARGE SCALE GENOMIC DNA]</scope>
    <source>
        <strain evidence="1 2">SD</strain>
    </source>
</reference>
<evidence type="ECO:0008006" key="3">
    <source>
        <dbReference type="Google" id="ProtNLM"/>
    </source>
</evidence>
<dbReference type="EMBL" id="JAXAVX010000004">
    <property type="protein sequence ID" value="MDX8151970.1"/>
    <property type="molecule type" value="Genomic_DNA"/>
</dbReference>
<accession>A0ABU4VMF1</accession>
<proteinExistence type="predicted"/>
<dbReference type="RefSeq" id="WP_319954125.1">
    <property type="nucleotide sequence ID" value="NZ_JAXAVX010000004.1"/>
</dbReference>
<name>A0ABU4VMF1_9ACTN</name>
<evidence type="ECO:0000313" key="1">
    <source>
        <dbReference type="EMBL" id="MDX8151970.1"/>
    </source>
</evidence>
<organism evidence="1 2">
    <name type="scientific">Patulibacter brassicae</name>
    <dbReference type="NCBI Taxonomy" id="1705717"/>
    <lineage>
        <taxon>Bacteria</taxon>
        <taxon>Bacillati</taxon>
        <taxon>Actinomycetota</taxon>
        <taxon>Thermoleophilia</taxon>
        <taxon>Solirubrobacterales</taxon>
        <taxon>Patulibacteraceae</taxon>
        <taxon>Patulibacter</taxon>
    </lineage>
</organism>